<organism evidence="1 2">
    <name type="scientific">Filimonas effusa</name>
    <dbReference type="NCBI Taxonomy" id="2508721"/>
    <lineage>
        <taxon>Bacteria</taxon>
        <taxon>Pseudomonadati</taxon>
        <taxon>Bacteroidota</taxon>
        <taxon>Chitinophagia</taxon>
        <taxon>Chitinophagales</taxon>
        <taxon>Chitinophagaceae</taxon>
        <taxon>Filimonas</taxon>
    </lineage>
</organism>
<proteinExistence type="predicted"/>
<gene>
    <name evidence="1" type="ORF">ESB13_03140</name>
</gene>
<evidence type="ECO:0000313" key="1">
    <source>
        <dbReference type="EMBL" id="RXK85821.1"/>
    </source>
</evidence>
<keyword evidence="2" id="KW-1185">Reference proteome</keyword>
<accession>A0A4Q1D927</accession>
<comment type="caution">
    <text evidence="1">The sequence shown here is derived from an EMBL/GenBank/DDBJ whole genome shotgun (WGS) entry which is preliminary data.</text>
</comment>
<protein>
    <submittedName>
        <fullName evidence="1">Uncharacterized protein</fullName>
    </submittedName>
</protein>
<dbReference type="Proteomes" id="UP000290545">
    <property type="component" value="Unassembled WGS sequence"/>
</dbReference>
<dbReference type="OrthoDB" id="1116847at2"/>
<name>A0A4Q1D927_9BACT</name>
<sequence length="395" mass="45066">MKNWCILILTILCFTSKGNDSLPVSQVLQRIRSFQTQSYAHFPAGMFPSYREYHGRREVFKDDDNIFFTGLIVVTLKELKPLLSESDRLVVDSICHDAAPLYSLFQNNKGRGTYNFWRTNPRVVFPNGGWLNLMDNSQSLPDDMDDTVILLRAQDAPDSVVRKVYQQMQLHLNAGSKRKKNIRADYKDIAAYSTWFGKRMPTDLDVCVLSNVLHFLYLRNVPTGKADSASLKLICTAIDNGDIRIRPSYISPHYARTPLILYHIARLMTAAKIEMLEQRKAVLIAEARHQLAIARDPMDKVILGTALLKWGVMPPAVHVNTKGEWFEALETTDFAFFVANMTSILPDPFRQATGKLGLGKFYYYAPAYNNLLFLEYLLLCRRHMQAGRSAELSLK</sequence>
<dbReference type="EMBL" id="SDHZ01000001">
    <property type="protein sequence ID" value="RXK85821.1"/>
    <property type="molecule type" value="Genomic_DNA"/>
</dbReference>
<evidence type="ECO:0000313" key="2">
    <source>
        <dbReference type="Proteomes" id="UP000290545"/>
    </source>
</evidence>
<reference evidence="1 2" key="1">
    <citation type="submission" date="2019-01" db="EMBL/GenBank/DDBJ databases">
        <title>Filimonas sp. strain TTM-71.</title>
        <authorList>
            <person name="Chen W.-M."/>
        </authorList>
    </citation>
    <scope>NUCLEOTIDE SEQUENCE [LARGE SCALE GENOMIC DNA]</scope>
    <source>
        <strain evidence="1 2">TTM-71</strain>
    </source>
</reference>
<dbReference type="RefSeq" id="WP_129001573.1">
    <property type="nucleotide sequence ID" value="NZ_SDHZ01000001.1"/>
</dbReference>
<dbReference type="AlphaFoldDB" id="A0A4Q1D927"/>